<dbReference type="RefSeq" id="WP_027845675.1">
    <property type="nucleotide sequence ID" value="NZ_LMTZ01000117.1"/>
</dbReference>
<feature type="compositionally biased region" description="Low complexity" evidence="1">
    <location>
        <begin position="605"/>
        <end position="629"/>
    </location>
</feature>
<keyword evidence="6" id="KW-1185">Reference proteome</keyword>
<evidence type="ECO:0000256" key="1">
    <source>
        <dbReference type="SAM" id="MobiDB-lite"/>
    </source>
</evidence>
<gene>
    <name evidence="5" type="ORF">BC008_18510</name>
    <name evidence="4" type="ORF">BC008_37680</name>
</gene>
<dbReference type="Proteomes" id="UP000053372">
    <property type="component" value="Unassembled WGS sequence"/>
</dbReference>
<dbReference type="SMART" id="SM00332">
    <property type="entry name" value="PP2Cc"/>
    <property type="match status" value="1"/>
</dbReference>
<dbReference type="SUPFAM" id="SSF81606">
    <property type="entry name" value="PP2C-like"/>
    <property type="match status" value="1"/>
</dbReference>
<evidence type="ECO:0000313" key="6">
    <source>
        <dbReference type="Proteomes" id="UP000053372"/>
    </source>
</evidence>
<dbReference type="InterPro" id="IPR036457">
    <property type="entry name" value="PPM-type-like_dom_sf"/>
</dbReference>
<dbReference type="CDD" id="cd00143">
    <property type="entry name" value="PP2Cc"/>
    <property type="match status" value="1"/>
</dbReference>
<feature type="region of interest" description="Disordered" evidence="1">
    <location>
        <begin position="595"/>
        <end position="633"/>
    </location>
</feature>
<protein>
    <submittedName>
        <fullName evidence="5">Serine/threonine protein phosphatase</fullName>
    </submittedName>
</protein>
<dbReference type="SMART" id="SM00331">
    <property type="entry name" value="PP2C_SIG"/>
    <property type="match status" value="1"/>
</dbReference>
<dbReference type="EMBL" id="LMTZ01000162">
    <property type="protein sequence ID" value="KST62179.1"/>
    <property type="molecule type" value="Genomic_DNA"/>
</dbReference>
<dbReference type="NCBIfam" id="NF045510">
    <property type="entry name" value="4Cys_prefix_kin"/>
    <property type="match status" value="1"/>
</dbReference>
<keyword evidence="2" id="KW-1133">Transmembrane helix</keyword>
<comment type="caution">
    <text evidence="5">The sequence shown here is derived from an EMBL/GenBank/DDBJ whole genome shotgun (WGS) entry which is preliminary data.</text>
</comment>
<dbReference type="Gene3D" id="3.60.40.10">
    <property type="entry name" value="PPM-type phosphatase domain"/>
    <property type="match status" value="1"/>
</dbReference>
<evidence type="ECO:0000256" key="2">
    <source>
        <dbReference type="SAM" id="Phobius"/>
    </source>
</evidence>
<evidence type="ECO:0000313" key="5">
    <source>
        <dbReference type="EMBL" id="KST64809.1"/>
    </source>
</evidence>
<proteinExistence type="predicted"/>
<keyword evidence="2" id="KW-0472">Membrane</keyword>
<evidence type="ECO:0000259" key="3">
    <source>
        <dbReference type="PROSITE" id="PS51746"/>
    </source>
</evidence>
<accession>A0A0V7ZJJ8</accession>
<dbReference type="OrthoDB" id="500607at2"/>
<dbReference type="PROSITE" id="PS51746">
    <property type="entry name" value="PPM_2"/>
    <property type="match status" value="1"/>
</dbReference>
<feature type="domain" description="PPM-type phosphatase" evidence="3">
    <location>
        <begin position="273"/>
        <end position="576"/>
    </location>
</feature>
<name>A0A0V7ZJJ8_9CYAN</name>
<sequence length="689" mass="76026">MISSQLTQSTIYCTNPECDFPINQIGNTFCAGCQTPLIRRYLWAVGEGAERVPLGEKMGERYEVIAPRLWLDTKPGMSPYIPEADSLPPEIIPYSPLYSLRLHLPTIYGFTKLPTGTDNIILLDNLPVDETGGLYPSITDSWEKVSPVRQVYWLWQILQLWTPLKEQNVASSLLVADNLRVQGWCVRLLELTADSLSDTQSLSIKQLAESWQIWVETTKSNVSTVLQEIVTQMQSDEVELTEIQYQLNQLLLSLAGELPLSLEVVGGTDTGPVLSKNEDTCFPLRKDADDSLLPNLAIICDGIGGHQGGEVASNLAVQSVKLQVQAFLSEVALQKELTSPDLLEKQLEASLRVVNNLIYTANNEQNRVSRERMATTIVIGVQVPQSVQTFSGRKSGNAHELYIASVGDSRAYWITAEYCQLLTVDDDVVGREVRSGRRLYQQALHCEDASALIQALGTKDGELLQPSVQRFILEEDGLLLLCSDGLSDNNWVQQSWRSFAVPVLAEQVSLQDTLDSWIRLANMKNGHDNTSIVLIHCRVSPEYPSLSSHLSSSDSLSTNSLSNNSSDNISETIAFTKSPSVEKSEVKNLDLDLDLTLPDPEEDISPTTPVSESSVSESSNPENASAEEVTLSKKSKKGTSLRVTILSLSLLGLIFASAAGIIFWRRTSPKTFNQTCKQLPPGLEEICPR</sequence>
<evidence type="ECO:0000313" key="4">
    <source>
        <dbReference type="EMBL" id="KST62179.1"/>
    </source>
</evidence>
<dbReference type="Pfam" id="PF13672">
    <property type="entry name" value="PP2C_2"/>
    <property type="match status" value="1"/>
</dbReference>
<feature type="transmembrane region" description="Helical" evidence="2">
    <location>
        <begin position="643"/>
        <end position="664"/>
    </location>
</feature>
<dbReference type="AlphaFoldDB" id="A0A0V7ZJJ8"/>
<reference evidence="5 6" key="1">
    <citation type="journal article" date="2015" name="Genome Announc.">
        <title>Draft Genome of the Euendolithic (true boring) Cyanobacterium Mastigocoleus testarum strain BC008.</title>
        <authorList>
            <person name="Guida B.S."/>
            <person name="Garcia-Pichel F."/>
        </authorList>
    </citation>
    <scope>NUCLEOTIDE SEQUENCE [LARGE SCALE GENOMIC DNA]</scope>
    <source>
        <strain evidence="5 6">BC008</strain>
    </source>
</reference>
<dbReference type="InterPro" id="IPR001932">
    <property type="entry name" value="PPM-type_phosphatase-like_dom"/>
</dbReference>
<keyword evidence="2" id="KW-0812">Transmembrane</keyword>
<dbReference type="EMBL" id="LMTZ01000117">
    <property type="protein sequence ID" value="KST64809.1"/>
    <property type="molecule type" value="Genomic_DNA"/>
</dbReference>
<organism evidence="5 6">
    <name type="scientific">Mastigocoleus testarum BC008</name>
    <dbReference type="NCBI Taxonomy" id="371196"/>
    <lineage>
        <taxon>Bacteria</taxon>
        <taxon>Bacillati</taxon>
        <taxon>Cyanobacteriota</taxon>
        <taxon>Cyanophyceae</taxon>
        <taxon>Nostocales</taxon>
        <taxon>Hapalosiphonaceae</taxon>
        <taxon>Mastigocoleus</taxon>
    </lineage>
</organism>